<evidence type="ECO:0000313" key="2">
    <source>
        <dbReference type="EMBL" id="EGW20840.1"/>
    </source>
</evidence>
<dbReference type="AlphaFoldDB" id="G3J0W8"/>
<organism evidence="2 3">
    <name type="scientific">Methylobacter tundripaludum (strain ATCC BAA-1195 / DSM 17260 / SV96)</name>
    <dbReference type="NCBI Taxonomy" id="697282"/>
    <lineage>
        <taxon>Bacteria</taxon>
        <taxon>Pseudomonadati</taxon>
        <taxon>Pseudomonadota</taxon>
        <taxon>Gammaproteobacteria</taxon>
        <taxon>Methylococcales</taxon>
        <taxon>Methylococcaceae</taxon>
        <taxon>Methylobacter</taxon>
    </lineage>
</organism>
<keyword evidence="1" id="KW-1133">Transmembrane helix</keyword>
<keyword evidence="3" id="KW-1185">Reference proteome</keyword>
<keyword evidence="1" id="KW-0812">Transmembrane</keyword>
<dbReference type="eggNOG" id="ENOG502ZNKG">
    <property type="taxonomic scope" value="Bacteria"/>
</dbReference>
<dbReference type="HOGENOM" id="CLU_1967994_0_0_6"/>
<dbReference type="STRING" id="697282.Mettu_3991"/>
<gene>
    <name evidence="2" type="ORF">Mettu_3991</name>
</gene>
<reference evidence="2 3" key="1">
    <citation type="submission" date="2011-06" db="EMBL/GenBank/DDBJ databases">
        <title>Genomic sequence of Methylobacter tundripaludum SV96.</title>
        <authorList>
            <consortium name="US DOE Joint Genome Institute"/>
            <person name="Lucas S."/>
            <person name="Han J."/>
            <person name="Lapidus A."/>
            <person name="Cheng J.-F."/>
            <person name="Goodwin L."/>
            <person name="Pitluck S."/>
            <person name="Held B."/>
            <person name="Detter J.C."/>
            <person name="Han C."/>
            <person name="Tapia R."/>
            <person name="Land M."/>
            <person name="Hauser L."/>
            <person name="Kyrpides N."/>
            <person name="Ivanova N."/>
            <person name="Ovchinnikova G."/>
            <person name="Pagani I."/>
            <person name="Klotz M.G."/>
            <person name="Dispirito A.A."/>
            <person name="Murrell J.C."/>
            <person name="Dunfield P."/>
            <person name="Kalyuzhnaya M.G."/>
            <person name="Svenning M."/>
            <person name="Trotsenko Y.A."/>
            <person name="Stein L.Y."/>
            <person name="Woyke T."/>
        </authorList>
    </citation>
    <scope>NUCLEOTIDE SEQUENCE [LARGE SCALE GENOMIC DNA]</scope>
    <source>
        <strain evidence="3">ATCC BAA-1195 / DSM 17260 / SV96</strain>
    </source>
</reference>
<dbReference type="Proteomes" id="UP000004664">
    <property type="component" value="Unassembled WGS sequence"/>
</dbReference>
<feature type="transmembrane region" description="Helical" evidence="1">
    <location>
        <begin position="6"/>
        <end position="25"/>
    </location>
</feature>
<dbReference type="RefSeq" id="WP_006893247.1">
    <property type="nucleotide sequence ID" value="NZ_JH109153.1"/>
</dbReference>
<evidence type="ECO:0000256" key="1">
    <source>
        <dbReference type="SAM" id="Phobius"/>
    </source>
</evidence>
<keyword evidence="1" id="KW-0472">Membrane</keyword>
<evidence type="ECO:0000313" key="3">
    <source>
        <dbReference type="Proteomes" id="UP000004664"/>
    </source>
</evidence>
<name>G3J0W8_METTV</name>
<proteinExistence type="predicted"/>
<accession>G3J0W8</accession>
<sequence length="127" mass="14732">MSQTLIGIIIGGVLSGLGTWLTIGIQHKRWILENKITRLSTKREKLEIAYEKTLINLNEGMKNNDYSSNMMSDIEILFPENVSKTFEELMSKEERSEQELREFYYRIALAMKTSLKNIDDQIDSLIL</sequence>
<protein>
    <submittedName>
        <fullName evidence="2">Uncharacterized protein</fullName>
    </submittedName>
</protein>
<dbReference type="EMBL" id="JH109153">
    <property type="protein sequence ID" value="EGW20840.1"/>
    <property type="molecule type" value="Genomic_DNA"/>
</dbReference>